<evidence type="ECO:0000313" key="2">
    <source>
        <dbReference type="Proteomes" id="UP000308600"/>
    </source>
</evidence>
<dbReference type="EMBL" id="ML208273">
    <property type="protein sequence ID" value="TFK73749.1"/>
    <property type="molecule type" value="Genomic_DNA"/>
</dbReference>
<name>A0ACD3B6X0_9AGAR</name>
<proteinExistence type="predicted"/>
<keyword evidence="2" id="KW-1185">Reference proteome</keyword>
<accession>A0ACD3B6X0</accession>
<gene>
    <name evidence="1" type="ORF">BDN72DRAFT_151929</name>
</gene>
<evidence type="ECO:0000313" key="1">
    <source>
        <dbReference type="EMBL" id="TFK73749.1"/>
    </source>
</evidence>
<protein>
    <submittedName>
        <fullName evidence="1">Uncharacterized protein</fullName>
    </submittedName>
</protein>
<sequence>MPIRLFPCSCATLCRGRGISTLSGCHRFLKDANTLLQSHNLRLQPLHMKIIGNLGQMRQKPTCYAVEVCSSKSDGDAESASRATRIKLLPRVSAPKWRKERNSFR</sequence>
<dbReference type="Proteomes" id="UP000308600">
    <property type="component" value="Unassembled WGS sequence"/>
</dbReference>
<reference evidence="1 2" key="1">
    <citation type="journal article" date="2019" name="Nat. Ecol. Evol.">
        <title>Megaphylogeny resolves global patterns of mushroom evolution.</title>
        <authorList>
            <person name="Varga T."/>
            <person name="Krizsan K."/>
            <person name="Foldi C."/>
            <person name="Dima B."/>
            <person name="Sanchez-Garcia M."/>
            <person name="Sanchez-Ramirez S."/>
            <person name="Szollosi G.J."/>
            <person name="Szarkandi J.G."/>
            <person name="Papp V."/>
            <person name="Albert L."/>
            <person name="Andreopoulos W."/>
            <person name="Angelini C."/>
            <person name="Antonin V."/>
            <person name="Barry K.W."/>
            <person name="Bougher N.L."/>
            <person name="Buchanan P."/>
            <person name="Buyck B."/>
            <person name="Bense V."/>
            <person name="Catcheside P."/>
            <person name="Chovatia M."/>
            <person name="Cooper J."/>
            <person name="Damon W."/>
            <person name="Desjardin D."/>
            <person name="Finy P."/>
            <person name="Geml J."/>
            <person name="Haridas S."/>
            <person name="Hughes K."/>
            <person name="Justo A."/>
            <person name="Karasinski D."/>
            <person name="Kautmanova I."/>
            <person name="Kiss B."/>
            <person name="Kocsube S."/>
            <person name="Kotiranta H."/>
            <person name="LaButti K.M."/>
            <person name="Lechner B.E."/>
            <person name="Liimatainen K."/>
            <person name="Lipzen A."/>
            <person name="Lukacs Z."/>
            <person name="Mihaltcheva S."/>
            <person name="Morgado L.N."/>
            <person name="Niskanen T."/>
            <person name="Noordeloos M.E."/>
            <person name="Ohm R.A."/>
            <person name="Ortiz-Santana B."/>
            <person name="Ovrebo C."/>
            <person name="Racz N."/>
            <person name="Riley R."/>
            <person name="Savchenko A."/>
            <person name="Shiryaev A."/>
            <person name="Soop K."/>
            <person name="Spirin V."/>
            <person name="Szebenyi C."/>
            <person name="Tomsovsky M."/>
            <person name="Tulloss R.E."/>
            <person name="Uehling J."/>
            <person name="Grigoriev I.V."/>
            <person name="Vagvolgyi C."/>
            <person name="Papp T."/>
            <person name="Martin F.M."/>
            <person name="Miettinen O."/>
            <person name="Hibbett D.S."/>
            <person name="Nagy L.G."/>
        </authorList>
    </citation>
    <scope>NUCLEOTIDE SEQUENCE [LARGE SCALE GENOMIC DNA]</scope>
    <source>
        <strain evidence="1 2">NL-1719</strain>
    </source>
</reference>
<organism evidence="1 2">
    <name type="scientific">Pluteus cervinus</name>
    <dbReference type="NCBI Taxonomy" id="181527"/>
    <lineage>
        <taxon>Eukaryota</taxon>
        <taxon>Fungi</taxon>
        <taxon>Dikarya</taxon>
        <taxon>Basidiomycota</taxon>
        <taxon>Agaricomycotina</taxon>
        <taxon>Agaricomycetes</taxon>
        <taxon>Agaricomycetidae</taxon>
        <taxon>Agaricales</taxon>
        <taxon>Pluteineae</taxon>
        <taxon>Pluteaceae</taxon>
        <taxon>Pluteus</taxon>
    </lineage>
</organism>